<dbReference type="InterPro" id="IPR044974">
    <property type="entry name" value="Disease_R_plants"/>
</dbReference>
<feature type="transmembrane region" description="Helical" evidence="2">
    <location>
        <begin position="706"/>
        <end position="732"/>
    </location>
</feature>
<comment type="caution">
    <text evidence="4">The sequence shown here is derived from an EMBL/GenBank/DDBJ whole genome shotgun (WGS) entry which is preliminary data.</text>
</comment>
<dbReference type="InterPro" id="IPR000157">
    <property type="entry name" value="TIR_dom"/>
</dbReference>
<accession>A0A8J4V8M4</accession>
<organism evidence="4 5">
    <name type="scientific">Castanea mollissima</name>
    <name type="common">Chinese chestnut</name>
    <dbReference type="NCBI Taxonomy" id="60419"/>
    <lineage>
        <taxon>Eukaryota</taxon>
        <taxon>Viridiplantae</taxon>
        <taxon>Streptophyta</taxon>
        <taxon>Embryophyta</taxon>
        <taxon>Tracheophyta</taxon>
        <taxon>Spermatophyta</taxon>
        <taxon>Magnoliopsida</taxon>
        <taxon>eudicotyledons</taxon>
        <taxon>Gunneridae</taxon>
        <taxon>Pentapetalae</taxon>
        <taxon>rosids</taxon>
        <taxon>fabids</taxon>
        <taxon>Fagales</taxon>
        <taxon>Fagaceae</taxon>
        <taxon>Castanea</taxon>
    </lineage>
</organism>
<feature type="domain" description="TIR" evidence="3">
    <location>
        <begin position="31"/>
        <end position="202"/>
    </location>
</feature>
<dbReference type="FunFam" id="3.40.50.10140:FF:000007">
    <property type="entry name" value="Disease resistance protein (TIR-NBS-LRR class)"/>
    <property type="match status" value="1"/>
</dbReference>
<evidence type="ECO:0000256" key="2">
    <source>
        <dbReference type="SAM" id="Phobius"/>
    </source>
</evidence>
<dbReference type="InterPro" id="IPR035897">
    <property type="entry name" value="Toll_tir_struct_dom_sf"/>
</dbReference>
<dbReference type="PRINTS" id="PR00364">
    <property type="entry name" value="DISEASERSIST"/>
</dbReference>
<dbReference type="Gene3D" id="3.40.50.10140">
    <property type="entry name" value="Toll/interleukin-1 receptor homology (TIR) domain"/>
    <property type="match status" value="1"/>
</dbReference>
<keyword evidence="1" id="KW-0520">NAD</keyword>
<dbReference type="AlphaFoldDB" id="A0A8J4V8M4"/>
<dbReference type="PANTHER" id="PTHR11017:SF570">
    <property type="entry name" value="DISEASE RESISTANCE PROTEIN (TIR-NBS CLASS)-RELATED"/>
    <property type="match status" value="1"/>
</dbReference>
<evidence type="ECO:0000259" key="3">
    <source>
        <dbReference type="PROSITE" id="PS50104"/>
    </source>
</evidence>
<dbReference type="PANTHER" id="PTHR11017">
    <property type="entry name" value="LEUCINE-RICH REPEAT-CONTAINING PROTEIN"/>
    <property type="match status" value="1"/>
</dbReference>
<evidence type="ECO:0000313" key="4">
    <source>
        <dbReference type="EMBL" id="KAF3952543.1"/>
    </source>
</evidence>
<sequence>MQCAGCLLPDPMMAFLNNKGASSSFSSTHQWNYDVFLSFRGEDTREGFTSHLYKALCDKGFYTFIDDKLRRGEEISEELIQAIKNSSILVIVFSENYAESKWCLDELAEIVDCREKDQGVQIRPVFYNVDPSEIRNQKGNFGMALAKHEMKFKNNNDKVQRWRDALRKAANASGWHYKKGCSTYKSESHFIQNIVEEISNAKLNWTPLYVAEYPVGINSRAKAIVSLLDIGSDEFFMVGIHGLPGVGKTTIAKAVYNKIAKHFDGRSFLENVRENLGTDAGIITLQEQLLKDILGDGNWRVGNKSRGISLIEKRLRCKKVFLILDDVDDSTRIENLLGKCNWFAPGSRVILTLRDRCLLAVLKEKLCTTYKEVVRQEAPDILRERSRLCCYKDSLKVLTTNKGSKKIRGIMLHSPQPREMPHSRIRLPKLIKQECRLENLKDVNFEGCEFIRILPKLWAPNLENLNLAYSSGLLNQVLENIGILPNRECGSARSTNYFPSESEDGDISMDRQFSNHFPSETEGVEYEDQYVRFSVTEMPKWFNHQSVENFIFFWVGRKFPKLAVCFIAPGLQDLIGRKFHVCISINSYKKREFECSLWSGEKWYLQLFSPSQRSLQEHLNESNPTDQNHVEVTYSTRPWNSVANKPMREKNIIKRWGVHVECTCPPQESAIPNLPLLTDGHDDDDVVDYCVSCHFMYLMIKKNISLLWSMMMMMLITGSLFIVVSVCFLLAFDDKLTGMVAVEVTGEKDPREILLNHRVLDLIFVIHLLKKLMLT</sequence>
<keyword evidence="2" id="KW-1133">Transmembrane helix</keyword>
<name>A0A8J4V8M4_9ROSI</name>
<dbReference type="SMART" id="SM00255">
    <property type="entry name" value="TIR"/>
    <property type="match status" value="1"/>
</dbReference>
<dbReference type="OrthoDB" id="1357022at2759"/>
<dbReference type="GO" id="GO:0006952">
    <property type="term" value="P:defense response"/>
    <property type="evidence" value="ECO:0007669"/>
    <property type="project" value="InterPro"/>
</dbReference>
<keyword evidence="5" id="KW-1185">Reference proteome</keyword>
<dbReference type="EMBL" id="JRKL02004463">
    <property type="protein sequence ID" value="KAF3952543.1"/>
    <property type="molecule type" value="Genomic_DNA"/>
</dbReference>
<dbReference type="GO" id="GO:0043531">
    <property type="term" value="F:ADP binding"/>
    <property type="evidence" value="ECO:0007669"/>
    <property type="project" value="InterPro"/>
</dbReference>
<dbReference type="SUPFAM" id="SSF52200">
    <property type="entry name" value="Toll/Interleukin receptor TIR domain"/>
    <property type="match status" value="1"/>
</dbReference>
<dbReference type="Pfam" id="PF01582">
    <property type="entry name" value="TIR"/>
    <property type="match status" value="1"/>
</dbReference>
<dbReference type="PROSITE" id="PS50104">
    <property type="entry name" value="TIR"/>
    <property type="match status" value="1"/>
</dbReference>
<dbReference type="InterPro" id="IPR002182">
    <property type="entry name" value="NB-ARC"/>
</dbReference>
<dbReference type="Proteomes" id="UP000737018">
    <property type="component" value="Unassembled WGS sequence"/>
</dbReference>
<dbReference type="Pfam" id="PF00931">
    <property type="entry name" value="NB-ARC"/>
    <property type="match status" value="1"/>
</dbReference>
<keyword evidence="2" id="KW-0812">Transmembrane</keyword>
<dbReference type="GO" id="GO:0007165">
    <property type="term" value="P:signal transduction"/>
    <property type="evidence" value="ECO:0007669"/>
    <property type="project" value="InterPro"/>
</dbReference>
<protein>
    <recommendedName>
        <fullName evidence="3">TIR domain-containing protein</fullName>
    </recommendedName>
</protein>
<evidence type="ECO:0000313" key="5">
    <source>
        <dbReference type="Proteomes" id="UP000737018"/>
    </source>
</evidence>
<evidence type="ECO:0000256" key="1">
    <source>
        <dbReference type="ARBA" id="ARBA00023027"/>
    </source>
</evidence>
<reference evidence="4" key="1">
    <citation type="submission" date="2020-03" db="EMBL/GenBank/DDBJ databases">
        <title>Castanea mollissima Vanexum genome sequencing.</title>
        <authorList>
            <person name="Staton M."/>
        </authorList>
    </citation>
    <scope>NUCLEOTIDE SEQUENCE</scope>
    <source>
        <tissue evidence="4">Leaf</tissue>
    </source>
</reference>
<dbReference type="InterPro" id="IPR027417">
    <property type="entry name" value="P-loop_NTPase"/>
</dbReference>
<gene>
    <name evidence="4" type="ORF">CMV_021913</name>
</gene>
<dbReference type="SUPFAM" id="SSF52540">
    <property type="entry name" value="P-loop containing nucleoside triphosphate hydrolases"/>
    <property type="match status" value="1"/>
</dbReference>
<proteinExistence type="predicted"/>
<keyword evidence="2" id="KW-0472">Membrane</keyword>
<dbReference type="Gene3D" id="3.40.50.300">
    <property type="entry name" value="P-loop containing nucleotide triphosphate hydrolases"/>
    <property type="match status" value="1"/>
</dbReference>